<dbReference type="EMBL" id="JACICA010000006">
    <property type="protein sequence ID" value="MBB3702943.1"/>
    <property type="molecule type" value="Genomic_DNA"/>
</dbReference>
<keyword evidence="4 6" id="KW-1133">Transmembrane helix</keyword>
<feature type="transmembrane region" description="Helical" evidence="6">
    <location>
        <begin position="101"/>
        <end position="124"/>
    </location>
</feature>
<dbReference type="InterPro" id="IPR002797">
    <property type="entry name" value="Polysacc_synth"/>
</dbReference>
<feature type="transmembrane region" description="Helical" evidence="6">
    <location>
        <begin position="199"/>
        <end position="217"/>
    </location>
</feature>
<organism evidence="7 8">
    <name type="scientific">Alloprevotella rava</name>
    <dbReference type="NCBI Taxonomy" id="671218"/>
    <lineage>
        <taxon>Bacteria</taxon>
        <taxon>Pseudomonadati</taxon>
        <taxon>Bacteroidota</taxon>
        <taxon>Bacteroidia</taxon>
        <taxon>Bacteroidales</taxon>
        <taxon>Prevotellaceae</taxon>
        <taxon>Alloprevotella</taxon>
    </lineage>
</organism>
<protein>
    <submittedName>
        <fullName evidence="7">O-antigen/teichoic acid export membrane protein</fullName>
    </submittedName>
</protein>
<accession>A0A7W5UK35</accession>
<evidence type="ECO:0000313" key="7">
    <source>
        <dbReference type="EMBL" id="MBB3702943.1"/>
    </source>
</evidence>
<dbReference type="PANTHER" id="PTHR30250:SF11">
    <property type="entry name" value="O-ANTIGEN TRANSPORTER-RELATED"/>
    <property type="match status" value="1"/>
</dbReference>
<dbReference type="InterPro" id="IPR050833">
    <property type="entry name" value="Poly_Biosynth_Transport"/>
</dbReference>
<comment type="subcellular location">
    <subcellularLocation>
        <location evidence="1">Cell membrane</location>
        <topology evidence="1">Multi-pass membrane protein</topology>
    </subcellularLocation>
</comment>
<proteinExistence type="predicted"/>
<name>A0A7W5UK35_9BACT</name>
<feature type="transmembrane region" description="Helical" evidence="6">
    <location>
        <begin position="287"/>
        <end position="306"/>
    </location>
</feature>
<feature type="transmembrane region" description="Helical" evidence="6">
    <location>
        <begin position="318"/>
        <end position="343"/>
    </location>
</feature>
<keyword evidence="2" id="KW-1003">Cell membrane</keyword>
<evidence type="ECO:0000256" key="6">
    <source>
        <dbReference type="SAM" id="Phobius"/>
    </source>
</evidence>
<reference evidence="7 8" key="1">
    <citation type="submission" date="2020-08" db="EMBL/GenBank/DDBJ databases">
        <title>Genomic Encyclopedia of Type Strains, Phase IV (KMG-IV): sequencing the most valuable type-strain genomes for metagenomic binning, comparative biology and taxonomic classification.</title>
        <authorList>
            <person name="Goeker M."/>
        </authorList>
    </citation>
    <scope>NUCLEOTIDE SEQUENCE [LARGE SCALE GENOMIC DNA]</scope>
    <source>
        <strain evidence="7 8">DSM 22548</strain>
    </source>
</reference>
<evidence type="ECO:0000256" key="1">
    <source>
        <dbReference type="ARBA" id="ARBA00004651"/>
    </source>
</evidence>
<feature type="transmembrane region" description="Helical" evidence="6">
    <location>
        <begin position="21"/>
        <end position="49"/>
    </location>
</feature>
<feature type="transmembrane region" description="Helical" evidence="6">
    <location>
        <begin position="355"/>
        <end position="375"/>
    </location>
</feature>
<keyword evidence="5 6" id="KW-0472">Membrane</keyword>
<dbReference type="Proteomes" id="UP000541425">
    <property type="component" value="Unassembled WGS sequence"/>
</dbReference>
<evidence type="ECO:0000256" key="3">
    <source>
        <dbReference type="ARBA" id="ARBA00022692"/>
    </source>
</evidence>
<feature type="transmembrane region" description="Helical" evidence="6">
    <location>
        <begin position="69"/>
        <end position="89"/>
    </location>
</feature>
<sequence>MTREKKHLYRRIKTKIETSEIATRMAHGAFWSFSGTALAKLVILLAGIACAHVLGQKEYGEFNMVRSTINLFIVFGAAGLGLTATKYIAQFKTSDQEHVSSIYILTNFFAFGTGCLVTAAIFFLSPTLANRTLNAPELTSTIQLGALLLFLAVIDSAQQGTLAGFEDFKSIAINTLVGSFSEAACMLIGGYFYGVNGAILGYGCGFITLYVTNNIAIRRNLHTLQIRPHFSQLRKEDLKLLYTFSLPAALSSIMIAPTYWIIRTMLVRNTSFSELAIYEAADQWKTIILFIPTAVSQIVLPILSSIVHEDQKKYKKILYYNISLNAIIATILSLIICIGSNFILSIYGKGFTNHWTLIFLAISTIFTSISSVVGLSISSRSKMWTGFSFNILWGIMAVLFSSIFLQNGLASTGISLAILCSYIIHAILQIIYLRHIIK</sequence>
<dbReference type="PANTHER" id="PTHR30250">
    <property type="entry name" value="PST FAMILY PREDICTED COLANIC ACID TRANSPORTER"/>
    <property type="match status" value="1"/>
</dbReference>
<evidence type="ECO:0000256" key="2">
    <source>
        <dbReference type="ARBA" id="ARBA00022475"/>
    </source>
</evidence>
<feature type="transmembrane region" description="Helical" evidence="6">
    <location>
        <begin position="412"/>
        <end position="433"/>
    </location>
</feature>
<gene>
    <name evidence="7" type="ORF">FHS60_001416</name>
</gene>
<dbReference type="GO" id="GO:0005886">
    <property type="term" value="C:plasma membrane"/>
    <property type="evidence" value="ECO:0007669"/>
    <property type="project" value="UniProtKB-SubCell"/>
</dbReference>
<feature type="transmembrane region" description="Helical" evidence="6">
    <location>
        <begin position="387"/>
        <end position="406"/>
    </location>
</feature>
<keyword evidence="3 6" id="KW-0812">Transmembrane</keyword>
<dbReference type="Pfam" id="PF01943">
    <property type="entry name" value="Polysacc_synt"/>
    <property type="match status" value="1"/>
</dbReference>
<evidence type="ECO:0000256" key="5">
    <source>
        <dbReference type="ARBA" id="ARBA00023136"/>
    </source>
</evidence>
<dbReference type="RefSeq" id="WP_183696744.1">
    <property type="nucleotide sequence ID" value="NZ_JACICA010000006.1"/>
</dbReference>
<comment type="caution">
    <text evidence="7">The sequence shown here is derived from an EMBL/GenBank/DDBJ whole genome shotgun (WGS) entry which is preliminary data.</text>
</comment>
<dbReference type="AlphaFoldDB" id="A0A7W5UK35"/>
<evidence type="ECO:0000313" key="8">
    <source>
        <dbReference type="Proteomes" id="UP000541425"/>
    </source>
</evidence>
<evidence type="ECO:0000256" key="4">
    <source>
        <dbReference type="ARBA" id="ARBA00022989"/>
    </source>
</evidence>
<feature type="transmembrane region" description="Helical" evidence="6">
    <location>
        <begin position="238"/>
        <end position="262"/>
    </location>
</feature>